<protein>
    <submittedName>
        <fullName evidence="9">Uncharacterized protein</fullName>
    </submittedName>
</protein>
<keyword evidence="3 6" id="KW-0812">Transmembrane</keyword>
<dbReference type="EnsemblMetazoa" id="BGLB018573-RA">
    <property type="protein sequence ID" value="BGLB018573-PA"/>
    <property type="gene ID" value="BGLB018573"/>
</dbReference>
<gene>
    <name evidence="9" type="primary">106070437</name>
</gene>
<feature type="transmembrane region" description="Helical" evidence="6">
    <location>
        <begin position="228"/>
        <end position="246"/>
    </location>
</feature>
<dbReference type="PANTHER" id="PTHR10877">
    <property type="entry name" value="POLYCYSTIN FAMILY MEMBER"/>
    <property type="match status" value="1"/>
</dbReference>
<evidence type="ECO:0000256" key="2">
    <source>
        <dbReference type="ARBA" id="ARBA00007200"/>
    </source>
</evidence>
<accession>A0A2C9KF85</accession>
<feature type="domain" description="Polycystin" evidence="8">
    <location>
        <begin position="104"/>
        <end position="212"/>
    </location>
</feature>
<dbReference type="Proteomes" id="UP000076420">
    <property type="component" value="Unassembled WGS sequence"/>
</dbReference>
<dbReference type="VEuPathDB" id="VectorBase:BGLB018573"/>
<evidence type="ECO:0000256" key="3">
    <source>
        <dbReference type="ARBA" id="ARBA00022692"/>
    </source>
</evidence>
<evidence type="ECO:0000259" key="7">
    <source>
        <dbReference type="Pfam" id="PF08016"/>
    </source>
</evidence>
<evidence type="ECO:0000259" key="8">
    <source>
        <dbReference type="Pfam" id="PF20519"/>
    </source>
</evidence>
<keyword evidence="4 6" id="KW-1133">Transmembrane helix</keyword>
<dbReference type="KEGG" id="bgt:106070437"/>
<sequence length="300" mass="33258">MGTREVKAMGTWEVNATGTRDVNATGTRDVNATGTRDVNATAVDTTHLPAVDTTHLPAVDTTHLPAVITTDFTAVYATDLTSSLTAEYSHETSSNIVQRNRSSTSINEQSSLDAAWLYRTWSDIGGLHIPGLLGVYPPGGYVLDIPGSLQEALASAQYLQNNSWIDEKTRVVIIEATVYTPNINMFVMVTALFEFPQAGVIIGHIDMYPFRLFNYRDTYPISMIVCDWLVYIALGFFGARELFFLYRERLRFFTKFWNIIECINLLISAATIALSVGHAIISDHVSKEANKDQGNMLICL</sequence>
<dbReference type="GO" id="GO:0016020">
    <property type="term" value="C:membrane"/>
    <property type="evidence" value="ECO:0007669"/>
    <property type="project" value="UniProtKB-SubCell"/>
</dbReference>
<feature type="domain" description="Polycystin cation channel PKD1/PKD2" evidence="7">
    <location>
        <begin position="215"/>
        <end position="291"/>
    </location>
</feature>
<comment type="subcellular location">
    <subcellularLocation>
        <location evidence="1">Membrane</location>
        <topology evidence="1">Multi-pass membrane protein</topology>
    </subcellularLocation>
</comment>
<dbReference type="PANTHER" id="PTHR10877:SF183">
    <property type="entry name" value="AT14535P-RELATED"/>
    <property type="match status" value="1"/>
</dbReference>
<evidence type="ECO:0000256" key="4">
    <source>
        <dbReference type="ARBA" id="ARBA00022989"/>
    </source>
</evidence>
<dbReference type="STRING" id="6526.A0A2C9KF85"/>
<dbReference type="Pfam" id="PF20519">
    <property type="entry name" value="Polycystin_dom"/>
    <property type="match status" value="1"/>
</dbReference>
<dbReference type="AlphaFoldDB" id="A0A2C9KF85"/>
<organism evidence="9 10">
    <name type="scientific">Biomphalaria glabrata</name>
    <name type="common">Bloodfluke planorb</name>
    <name type="synonym">Freshwater snail</name>
    <dbReference type="NCBI Taxonomy" id="6526"/>
    <lineage>
        <taxon>Eukaryota</taxon>
        <taxon>Metazoa</taxon>
        <taxon>Spiralia</taxon>
        <taxon>Lophotrochozoa</taxon>
        <taxon>Mollusca</taxon>
        <taxon>Gastropoda</taxon>
        <taxon>Heterobranchia</taxon>
        <taxon>Euthyneura</taxon>
        <taxon>Panpulmonata</taxon>
        <taxon>Hygrophila</taxon>
        <taxon>Lymnaeoidea</taxon>
        <taxon>Planorbidae</taxon>
        <taxon>Biomphalaria</taxon>
    </lineage>
</organism>
<evidence type="ECO:0000313" key="10">
    <source>
        <dbReference type="Proteomes" id="UP000076420"/>
    </source>
</evidence>
<reference evidence="9" key="1">
    <citation type="submission" date="2020-05" db="UniProtKB">
        <authorList>
            <consortium name="EnsemblMetazoa"/>
        </authorList>
    </citation>
    <scope>IDENTIFICATION</scope>
    <source>
        <strain evidence="9">BB02</strain>
    </source>
</reference>
<evidence type="ECO:0000256" key="6">
    <source>
        <dbReference type="SAM" id="Phobius"/>
    </source>
</evidence>
<dbReference type="InterPro" id="IPR051223">
    <property type="entry name" value="Polycystin"/>
</dbReference>
<dbReference type="InterPro" id="IPR046791">
    <property type="entry name" value="Polycystin_dom"/>
</dbReference>
<comment type="similarity">
    <text evidence="2">Belongs to the polycystin family.</text>
</comment>
<dbReference type="InterPro" id="IPR013122">
    <property type="entry name" value="PKD1_2_channel"/>
</dbReference>
<name>A0A2C9KF85_BIOGL</name>
<proteinExistence type="inferred from homology"/>
<evidence type="ECO:0000256" key="5">
    <source>
        <dbReference type="ARBA" id="ARBA00023136"/>
    </source>
</evidence>
<evidence type="ECO:0000256" key="1">
    <source>
        <dbReference type="ARBA" id="ARBA00004141"/>
    </source>
</evidence>
<dbReference type="Pfam" id="PF08016">
    <property type="entry name" value="PKD_channel"/>
    <property type="match status" value="1"/>
</dbReference>
<keyword evidence="5 6" id="KW-0472">Membrane</keyword>
<evidence type="ECO:0000313" key="9">
    <source>
        <dbReference type="EnsemblMetazoa" id="BGLB018573-PA"/>
    </source>
</evidence>
<feature type="transmembrane region" description="Helical" evidence="6">
    <location>
        <begin position="258"/>
        <end position="281"/>
    </location>
</feature>
<dbReference type="VEuPathDB" id="VectorBase:BGLAX_031211"/>